<dbReference type="EMBL" id="UOGD01000370">
    <property type="protein sequence ID" value="VAX27136.1"/>
    <property type="molecule type" value="Genomic_DNA"/>
</dbReference>
<dbReference type="Gene3D" id="3.40.50.720">
    <property type="entry name" value="NAD(P)-binding Rossmann-like Domain"/>
    <property type="match status" value="1"/>
</dbReference>
<evidence type="ECO:0000313" key="3">
    <source>
        <dbReference type="EMBL" id="VAX27136.1"/>
    </source>
</evidence>
<dbReference type="InterPro" id="IPR051168">
    <property type="entry name" value="AASS"/>
</dbReference>
<evidence type="ECO:0000256" key="1">
    <source>
        <dbReference type="ARBA" id="ARBA00023002"/>
    </source>
</evidence>
<dbReference type="Pfam" id="PF01262">
    <property type="entry name" value="AlaDh_PNT_C"/>
    <property type="match status" value="1"/>
</dbReference>
<reference evidence="3" key="1">
    <citation type="submission" date="2018-06" db="EMBL/GenBank/DDBJ databases">
        <authorList>
            <person name="Zhirakovskaya E."/>
        </authorList>
    </citation>
    <scope>NUCLEOTIDE SEQUENCE</scope>
</reference>
<dbReference type="InterPro" id="IPR007698">
    <property type="entry name" value="AlaDH/PNT_NAD(H)-bd"/>
</dbReference>
<dbReference type="PANTHER" id="PTHR11133">
    <property type="entry name" value="SACCHAROPINE DEHYDROGENASE"/>
    <property type="match status" value="1"/>
</dbReference>
<dbReference type="SMART" id="SM01002">
    <property type="entry name" value="AlaDh_PNT_C"/>
    <property type="match status" value="1"/>
</dbReference>
<organism evidence="3">
    <name type="scientific">hydrothermal vent metagenome</name>
    <dbReference type="NCBI Taxonomy" id="652676"/>
    <lineage>
        <taxon>unclassified sequences</taxon>
        <taxon>metagenomes</taxon>
        <taxon>ecological metagenomes</taxon>
    </lineage>
</organism>
<dbReference type="PANTHER" id="PTHR11133:SF22">
    <property type="entry name" value="ALPHA-AMINOADIPIC SEMIALDEHYDE SYNTHASE, MITOCHONDRIAL"/>
    <property type="match status" value="1"/>
</dbReference>
<evidence type="ECO:0000259" key="2">
    <source>
        <dbReference type="SMART" id="SM01002"/>
    </source>
</evidence>
<name>A0A3B1C9F0_9ZZZZ</name>
<dbReference type="GO" id="GO:0016491">
    <property type="term" value="F:oxidoreductase activity"/>
    <property type="evidence" value="ECO:0007669"/>
    <property type="project" value="UniProtKB-KW"/>
</dbReference>
<accession>A0A3B1C9F0</accession>
<proteinExistence type="predicted"/>
<keyword evidence="1" id="KW-0560">Oxidoreductase</keyword>
<gene>
    <name evidence="3" type="ORF">MNBD_IGNAVI01-2298</name>
</gene>
<protein>
    <recommendedName>
        <fullName evidence="2">Alanine dehydrogenase/pyridine nucleotide transhydrogenase NAD(H)-binding domain-containing protein</fullName>
    </recommendedName>
</protein>
<feature type="non-terminal residue" evidence="3">
    <location>
        <position position="1"/>
    </location>
</feature>
<feature type="domain" description="Alanine dehydrogenase/pyridine nucleotide transhydrogenase NAD(H)-binding" evidence="2">
    <location>
        <begin position="1"/>
        <end position="161"/>
    </location>
</feature>
<sequence>KEKAPYVFGFMGYGNVSNGAQDVFDVLPHKIISPEELKTLDAKENNIFYKVVFKEEHMVEPKDPNDSFELYDYFNHPHKYKSKFEEYIPYLSLIVNAIYWTEDSPRFLTKDYFKSVKDRKLDVVCDISCDINGAVEFTVKSTESDNPAYVYNPEDDSIIDGYSGEGIVDIAVDNLPTELPRNSSIEFSNSLNRFVPGIVNADLTKSFDEVTFLPEIKRAVIVYKGELTKDFKYLEEFLK</sequence>
<dbReference type="AlphaFoldDB" id="A0A3B1C9F0"/>